<keyword evidence="3" id="KW-1185">Reference proteome</keyword>
<feature type="region of interest" description="Disordered" evidence="1">
    <location>
        <begin position="12"/>
        <end position="43"/>
    </location>
</feature>
<gene>
    <name evidence="2" type="ORF">K466DRAFT_568525</name>
</gene>
<protein>
    <submittedName>
        <fullName evidence="2">Uncharacterized protein</fullName>
    </submittedName>
</protein>
<evidence type="ECO:0000313" key="2">
    <source>
        <dbReference type="EMBL" id="TFK82281.1"/>
    </source>
</evidence>
<reference evidence="2 3" key="1">
    <citation type="journal article" date="2019" name="Nat. Ecol. Evol.">
        <title>Megaphylogeny resolves global patterns of mushroom evolution.</title>
        <authorList>
            <person name="Varga T."/>
            <person name="Krizsan K."/>
            <person name="Foldi C."/>
            <person name="Dima B."/>
            <person name="Sanchez-Garcia M."/>
            <person name="Sanchez-Ramirez S."/>
            <person name="Szollosi G.J."/>
            <person name="Szarkandi J.G."/>
            <person name="Papp V."/>
            <person name="Albert L."/>
            <person name="Andreopoulos W."/>
            <person name="Angelini C."/>
            <person name="Antonin V."/>
            <person name="Barry K.W."/>
            <person name="Bougher N.L."/>
            <person name="Buchanan P."/>
            <person name="Buyck B."/>
            <person name="Bense V."/>
            <person name="Catcheside P."/>
            <person name="Chovatia M."/>
            <person name="Cooper J."/>
            <person name="Damon W."/>
            <person name="Desjardin D."/>
            <person name="Finy P."/>
            <person name="Geml J."/>
            <person name="Haridas S."/>
            <person name="Hughes K."/>
            <person name="Justo A."/>
            <person name="Karasinski D."/>
            <person name="Kautmanova I."/>
            <person name="Kiss B."/>
            <person name="Kocsube S."/>
            <person name="Kotiranta H."/>
            <person name="LaButti K.M."/>
            <person name="Lechner B.E."/>
            <person name="Liimatainen K."/>
            <person name="Lipzen A."/>
            <person name="Lukacs Z."/>
            <person name="Mihaltcheva S."/>
            <person name="Morgado L.N."/>
            <person name="Niskanen T."/>
            <person name="Noordeloos M.E."/>
            <person name="Ohm R.A."/>
            <person name="Ortiz-Santana B."/>
            <person name="Ovrebo C."/>
            <person name="Racz N."/>
            <person name="Riley R."/>
            <person name="Savchenko A."/>
            <person name="Shiryaev A."/>
            <person name="Soop K."/>
            <person name="Spirin V."/>
            <person name="Szebenyi C."/>
            <person name="Tomsovsky M."/>
            <person name="Tulloss R.E."/>
            <person name="Uehling J."/>
            <person name="Grigoriev I.V."/>
            <person name="Vagvolgyi C."/>
            <person name="Papp T."/>
            <person name="Martin F.M."/>
            <person name="Miettinen O."/>
            <person name="Hibbett D.S."/>
            <person name="Nagy L.G."/>
        </authorList>
    </citation>
    <scope>NUCLEOTIDE SEQUENCE [LARGE SCALE GENOMIC DNA]</scope>
    <source>
        <strain evidence="2 3">HHB13444</strain>
    </source>
</reference>
<dbReference type="AlphaFoldDB" id="A0A5C3NYG6"/>
<proteinExistence type="predicted"/>
<evidence type="ECO:0000313" key="3">
    <source>
        <dbReference type="Proteomes" id="UP000308197"/>
    </source>
</evidence>
<name>A0A5C3NYG6_9APHY</name>
<evidence type="ECO:0000256" key="1">
    <source>
        <dbReference type="SAM" id="MobiDB-lite"/>
    </source>
</evidence>
<accession>A0A5C3NYG6</accession>
<dbReference type="EMBL" id="ML211502">
    <property type="protein sequence ID" value="TFK82281.1"/>
    <property type="molecule type" value="Genomic_DNA"/>
</dbReference>
<dbReference type="InParanoid" id="A0A5C3NYG6"/>
<organism evidence="2 3">
    <name type="scientific">Polyporus arcularius HHB13444</name>
    <dbReference type="NCBI Taxonomy" id="1314778"/>
    <lineage>
        <taxon>Eukaryota</taxon>
        <taxon>Fungi</taxon>
        <taxon>Dikarya</taxon>
        <taxon>Basidiomycota</taxon>
        <taxon>Agaricomycotina</taxon>
        <taxon>Agaricomycetes</taxon>
        <taxon>Polyporales</taxon>
        <taxon>Polyporaceae</taxon>
        <taxon>Polyporus</taxon>
    </lineage>
</organism>
<dbReference type="Proteomes" id="UP000308197">
    <property type="component" value="Unassembled WGS sequence"/>
</dbReference>
<sequence>MDLPVMSDVFAPSEEEQARPYEEGLSLSAPTSPRSVRVPSLTHGLSDDSTSAVLTEVREGPPLLVYTYARYFPNASMRPKDPTTATFVSDELYYYLRVSRGQRIINRWLEVNSAWCKFQEVIQYSTTFDARPFPDMSKWLVGLRTWMRPQVPEARHYIRTRRRPGISTVGRLRSSTGIYGRCSGSNSGNIISPGHIDDFVWTVPGWREPQPCHFVVVRVEQNAHDIINAGGRRMQARTTRYQIDELEGGWDLTTLRAWVSTSLLYYLRLEDSGSKLDKLTIPLCINGFRGPEERVYNVILCASLAGWTEDRPYAQNIVDLLLLLRAMVGDHPAVSVAAIDSFRRQVVEITQYARTPEPRDQTQQFRELLVQVGQLVDIHAREFTEAEDVRAMQEVRDVWRVVSRGTQARGAMDEQDEAGDEVDGISATVKTALGIQRIPELMWEDPRLYATYTPDPRELEDIVLDESSPPIPMTHIAEPRVAVVMSYDPILSTRRFA</sequence>